<dbReference type="FunFam" id="1.20.58.90:FF:000012">
    <property type="entry name" value="SNARE domain protein"/>
    <property type="match status" value="1"/>
</dbReference>
<dbReference type="AlphaFoldDB" id="A0A2I2GGE9"/>
<dbReference type="SMART" id="SM00397">
    <property type="entry name" value="t_SNARE"/>
    <property type="match status" value="1"/>
</dbReference>
<feature type="compositionally biased region" description="Low complexity" evidence="12">
    <location>
        <begin position="395"/>
        <end position="411"/>
    </location>
</feature>
<dbReference type="Pfam" id="PF09177">
    <property type="entry name" value="STX6_10_61_N"/>
    <property type="match status" value="1"/>
</dbReference>
<dbReference type="STRING" id="1392250.A0A2I2GGE9"/>
<evidence type="ECO:0000256" key="8">
    <source>
        <dbReference type="ARBA" id="ARBA00023054"/>
    </source>
</evidence>
<dbReference type="InterPro" id="IPR010989">
    <property type="entry name" value="SNARE"/>
</dbReference>
<organism evidence="15 16">
    <name type="scientific">Aspergillus steynii IBT 23096</name>
    <dbReference type="NCBI Taxonomy" id="1392250"/>
    <lineage>
        <taxon>Eukaryota</taxon>
        <taxon>Fungi</taxon>
        <taxon>Dikarya</taxon>
        <taxon>Ascomycota</taxon>
        <taxon>Pezizomycotina</taxon>
        <taxon>Eurotiomycetes</taxon>
        <taxon>Eurotiomycetidae</taxon>
        <taxon>Eurotiales</taxon>
        <taxon>Aspergillaceae</taxon>
        <taxon>Aspergillus</taxon>
        <taxon>Aspergillus subgen. Circumdati</taxon>
    </lineage>
</organism>
<gene>
    <name evidence="15" type="ORF">P170DRAFT_444065</name>
</gene>
<dbReference type="CDD" id="cd15851">
    <property type="entry name" value="SNARE_Syntaxin6"/>
    <property type="match status" value="1"/>
</dbReference>
<evidence type="ECO:0000256" key="4">
    <source>
        <dbReference type="ARBA" id="ARBA00022692"/>
    </source>
</evidence>
<proteinExistence type="inferred from homology"/>
<keyword evidence="7" id="KW-0333">Golgi apparatus</keyword>
<evidence type="ECO:0000256" key="6">
    <source>
        <dbReference type="ARBA" id="ARBA00022989"/>
    </source>
</evidence>
<evidence type="ECO:0000256" key="10">
    <source>
        <dbReference type="ARBA" id="ARBA00073343"/>
    </source>
</evidence>
<evidence type="ECO:0000256" key="1">
    <source>
        <dbReference type="ARBA" id="ARBA00004409"/>
    </source>
</evidence>
<evidence type="ECO:0000259" key="14">
    <source>
        <dbReference type="PROSITE" id="PS50192"/>
    </source>
</evidence>
<feature type="transmembrane region" description="Helical" evidence="13">
    <location>
        <begin position="508"/>
        <end position="529"/>
    </location>
</feature>
<dbReference type="SUPFAM" id="SSF58038">
    <property type="entry name" value="SNARE fusion complex"/>
    <property type="match status" value="1"/>
</dbReference>
<dbReference type="InterPro" id="IPR015260">
    <property type="entry name" value="Syntaxin-6/10/61_N"/>
</dbReference>
<dbReference type="PANTHER" id="PTHR12791">
    <property type="entry name" value="GOLGI SNARE BET1-RELATED"/>
    <property type="match status" value="1"/>
</dbReference>
<reference evidence="15 16" key="1">
    <citation type="submission" date="2016-12" db="EMBL/GenBank/DDBJ databases">
        <title>The genomes of Aspergillus section Nigri reveals drivers in fungal speciation.</title>
        <authorList>
            <consortium name="DOE Joint Genome Institute"/>
            <person name="Vesth T.C."/>
            <person name="Nybo J."/>
            <person name="Theobald S."/>
            <person name="Brandl J."/>
            <person name="Frisvad J.C."/>
            <person name="Nielsen K.F."/>
            <person name="Lyhne E.K."/>
            <person name="Kogle M.E."/>
            <person name="Kuo A."/>
            <person name="Riley R."/>
            <person name="Clum A."/>
            <person name="Nolan M."/>
            <person name="Lipzen A."/>
            <person name="Salamov A."/>
            <person name="Henrissat B."/>
            <person name="Wiebenga A."/>
            <person name="De Vries R.P."/>
            <person name="Grigoriev I.V."/>
            <person name="Mortensen U.H."/>
            <person name="Andersen M.R."/>
            <person name="Baker S.E."/>
        </authorList>
    </citation>
    <scope>NUCLEOTIDE SEQUENCE [LARGE SCALE GENOMIC DNA]</scope>
    <source>
        <strain evidence="15 16">IBT 23096</strain>
    </source>
</reference>
<dbReference type="Gene3D" id="1.20.5.110">
    <property type="match status" value="1"/>
</dbReference>
<comment type="subcellular location">
    <subcellularLocation>
        <location evidence="1">Golgi apparatus membrane</location>
        <topology evidence="1">Single-pass type IV membrane protein</topology>
    </subcellularLocation>
</comment>
<comment type="similarity">
    <text evidence="2">Belongs to the syntaxin family.</text>
</comment>
<dbReference type="GO" id="GO:0048193">
    <property type="term" value="P:Golgi vesicle transport"/>
    <property type="evidence" value="ECO:0007669"/>
    <property type="project" value="InterPro"/>
</dbReference>
<dbReference type="CDD" id="cd21442">
    <property type="entry name" value="SNARE_NTD_STX6-like"/>
    <property type="match status" value="1"/>
</dbReference>
<dbReference type="GO" id="GO:0000139">
    <property type="term" value="C:Golgi membrane"/>
    <property type="evidence" value="ECO:0007669"/>
    <property type="project" value="UniProtKB-SubCell"/>
</dbReference>
<evidence type="ECO:0000256" key="7">
    <source>
        <dbReference type="ARBA" id="ARBA00023034"/>
    </source>
</evidence>
<sequence>MRSHDIVMFDPILTLNPWTGGQNAITVHTIQRFIERQDIAKTLAHHIVPSVWGSFSDDETSIMNLKAELQLAQRLERGLYVFFHMADLAHSPKKVKQRRTSNPAITGRLMVLTNMLDEYHHLPPHTRKAIPLESYVSHVQKVLKYGYKEADIGRRRLELRGYLDEQTQIDFHATVRMLRELMERMLLRHGPKDYHRDTNNEFSVISWFLLKQSPRSLEKLFLGPQDDCCTFKPDSPDCGVRQCYFSDPLDEYWKAWKDVPDLGCHGCDCKRRVRSWSVKPTLIDAHGRDFNRAAEHVLSTLQTSRPLFSSYLRIRSLAKSPSNPELQQSRSELETTLTDLSADLDDLVESVRAIEQDPYRYGLELEEVQRRRKLVDDVGAEIEKMRQELQRAVTSSAAASSPNASGLPNPAEFDNALSPSAEDRGEDYYAAMEQQRQTELMHEQDEQLDGVFRTVGNLRQQANDMGRELEEQAVMIGEVDTLADRVGGKLQSGMSKIKYIVRKNEDTMSSFCIALLIFVLILLLILLIAL</sequence>
<evidence type="ECO:0000313" key="16">
    <source>
        <dbReference type="Proteomes" id="UP000234275"/>
    </source>
</evidence>
<evidence type="ECO:0000256" key="2">
    <source>
        <dbReference type="ARBA" id="ARBA00009063"/>
    </source>
</evidence>
<dbReference type="GeneID" id="36558305"/>
<keyword evidence="8 11" id="KW-0175">Coiled coil</keyword>
<evidence type="ECO:0000256" key="12">
    <source>
        <dbReference type="SAM" id="MobiDB-lite"/>
    </source>
</evidence>
<evidence type="ECO:0000313" key="15">
    <source>
        <dbReference type="EMBL" id="PLB51961.1"/>
    </source>
</evidence>
<evidence type="ECO:0000256" key="9">
    <source>
        <dbReference type="ARBA" id="ARBA00023136"/>
    </source>
</evidence>
<dbReference type="VEuPathDB" id="FungiDB:P170DRAFT_444065"/>
<dbReference type="InterPro" id="IPR000727">
    <property type="entry name" value="T_SNARE_dom"/>
</dbReference>
<protein>
    <recommendedName>
        <fullName evidence="10">t-SNARE affecting a late Golgi compartment protein 1</fullName>
    </recommendedName>
</protein>
<dbReference type="SUPFAM" id="SSF47661">
    <property type="entry name" value="t-snare proteins"/>
    <property type="match status" value="1"/>
</dbReference>
<feature type="region of interest" description="Disordered" evidence="12">
    <location>
        <begin position="393"/>
        <end position="420"/>
    </location>
</feature>
<evidence type="ECO:0000256" key="13">
    <source>
        <dbReference type="SAM" id="Phobius"/>
    </source>
</evidence>
<dbReference type="OrthoDB" id="546861at2759"/>
<dbReference type="Gene3D" id="1.20.58.90">
    <property type="match status" value="1"/>
</dbReference>
<accession>A0A2I2GGE9</accession>
<evidence type="ECO:0000256" key="11">
    <source>
        <dbReference type="SAM" id="Coils"/>
    </source>
</evidence>
<dbReference type="EMBL" id="MSFO01000002">
    <property type="protein sequence ID" value="PLB51961.1"/>
    <property type="molecule type" value="Genomic_DNA"/>
</dbReference>
<keyword evidence="3" id="KW-0813">Transport</keyword>
<keyword evidence="6 13" id="KW-1133">Transmembrane helix</keyword>
<keyword evidence="16" id="KW-1185">Reference proteome</keyword>
<comment type="caution">
    <text evidence="15">The sequence shown here is derived from an EMBL/GenBank/DDBJ whole genome shotgun (WGS) entry which is preliminary data.</text>
</comment>
<evidence type="ECO:0000256" key="3">
    <source>
        <dbReference type="ARBA" id="ARBA00022448"/>
    </source>
</evidence>
<evidence type="ECO:0000256" key="5">
    <source>
        <dbReference type="ARBA" id="ARBA00022927"/>
    </source>
</evidence>
<keyword evidence="9 13" id="KW-0472">Membrane</keyword>
<dbReference type="GO" id="GO:0015031">
    <property type="term" value="P:protein transport"/>
    <property type="evidence" value="ECO:0007669"/>
    <property type="project" value="UniProtKB-KW"/>
</dbReference>
<dbReference type="RefSeq" id="XP_024707263.1">
    <property type="nucleotide sequence ID" value="XM_024850606.1"/>
</dbReference>
<dbReference type="Proteomes" id="UP000234275">
    <property type="component" value="Unassembled WGS sequence"/>
</dbReference>
<keyword evidence="5" id="KW-0653">Protein transport</keyword>
<name>A0A2I2GGE9_9EURO</name>
<dbReference type="FunFam" id="1.20.5.110:FF:000006">
    <property type="entry name" value="Syntaxin 6"/>
    <property type="match status" value="1"/>
</dbReference>
<feature type="domain" description="T-SNARE coiled-coil homology" evidence="14">
    <location>
        <begin position="438"/>
        <end position="500"/>
    </location>
</feature>
<keyword evidence="4 13" id="KW-0812">Transmembrane</keyword>
<dbReference type="PROSITE" id="PS50192">
    <property type="entry name" value="T_SNARE"/>
    <property type="match status" value="1"/>
</dbReference>
<feature type="coiled-coil region" evidence="11">
    <location>
        <begin position="330"/>
        <end position="357"/>
    </location>
</feature>